<sequence length="137" mass="14768">MLPDLLQRVLTVTFVNKLKLFKTHASAQAAAALRRSTAGLPRRDADQKCGDSRPYKGKATVSVRCCPFPQRLWAETSGTVSASERNSADRRWNSERSSFTLLLASLFPSSTSLPVIPFPVGVSGSQAPCSLCVTGDP</sequence>
<dbReference type="AlphaFoldDB" id="A0A9Q1EMI9"/>
<evidence type="ECO:0000256" key="1">
    <source>
        <dbReference type="SAM" id="MobiDB-lite"/>
    </source>
</evidence>
<reference evidence="2" key="1">
    <citation type="journal article" date="2023" name="Science">
        <title>Genome structures resolve the early diversification of teleost fishes.</title>
        <authorList>
            <person name="Parey E."/>
            <person name="Louis A."/>
            <person name="Montfort J."/>
            <person name="Bouchez O."/>
            <person name="Roques C."/>
            <person name="Iampietro C."/>
            <person name="Lluch J."/>
            <person name="Castinel A."/>
            <person name="Donnadieu C."/>
            <person name="Desvignes T."/>
            <person name="Floi Bucao C."/>
            <person name="Jouanno E."/>
            <person name="Wen M."/>
            <person name="Mejri S."/>
            <person name="Dirks R."/>
            <person name="Jansen H."/>
            <person name="Henkel C."/>
            <person name="Chen W.J."/>
            <person name="Zahm M."/>
            <person name="Cabau C."/>
            <person name="Klopp C."/>
            <person name="Thompson A.W."/>
            <person name="Robinson-Rechavi M."/>
            <person name="Braasch I."/>
            <person name="Lecointre G."/>
            <person name="Bobe J."/>
            <person name="Postlethwait J.H."/>
            <person name="Berthelot C."/>
            <person name="Roest Crollius H."/>
            <person name="Guiguen Y."/>
        </authorList>
    </citation>
    <scope>NUCLEOTIDE SEQUENCE</scope>
    <source>
        <strain evidence="2">WJC10195</strain>
    </source>
</reference>
<name>A0A9Q1EMI9_SYNKA</name>
<accession>A0A9Q1EMI9</accession>
<gene>
    <name evidence="2" type="ORF">SKAU_G00337580</name>
</gene>
<organism evidence="2 3">
    <name type="scientific">Synaphobranchus kaupii</name>
    <name type="common">Kaup's arrowtooth eel</name>
    <dbReference type="NCBI Taxonomy" id="118154"/>
    <lineage>
        <taxon>Eukaryota</taxon>
        <taxon>Metazoa</taxon>
        <taxon>Chordata</taxon>
        <taxon>Craniata</taxon>
        <taxon>Vertebrata</taxon>
        <taxon>Euteleostomi</taxon>
        <taxon>Actinopterygii</taxon>
        <taxon>Neopterygii</taxon>
        <taxon>Teleostei</taxon>
        <taxon>Anguilliformes</taxon>
        <taxon>Synaphobranchidae</taxon>
        <taxon>Synaphobranchus</taxon>
    </lineage>
</organism>
<evidence type="ECO:0000313" key="2">
    <source>
        <dbReference type="EMBL" id="KAJ8341467.1"/>
    </source>
</evidence>
<evidence type="ECO:0000313" key="3">
    <source>
        <dbReference type="Proteomes" id="UP001152622"/>
    </source>
</evidence>
<feature type="compositionally biased region" description="Basic and acidic residues" evidence="1">
    <location>
        <begin position="41"/>
        <end position="54"/>
    </location>
</feature>
<comment type="caution">
    <text evidence="2">The sequence shown here is derived from an EMBL/GenBank/DDBJ whole genome shotgun (WGS) entry which is preliminary data.</text>
</comment>
<keyword evidence="3" id="KW-1185">Reference proteome</keyword>
<protein>
    <submittedName>
        <fullName evidence="2">Uncharacterized protein</fullName>
    </submittedName>
</protein>
<dbReference type="Proteomes" id="UP001152622">
    <property type="component" value="Chromosome 15"/>
</dbReference>
<dbReference type="EMBL" id="JAINUF010000015">
    <property type="protein sequence ID" value="KAJ8341467.1"/>
    <property type="molecule type" value="Genomic_DNA"/>
</dbReference>
<feature type="region of interest" description="Disordered" evidence="1">
    <location>
        <begin position="37"/>
        <end position="57"/>
    </location>
</feature>
<proteinExistence type="predicted"/>